<feature type="transmembrane region" description="Helical" evidence="2">
    <location>
        <begin position="364"/>
        <end position="385"/>
    </location>
</feature>
<feature type="transmembrane region" description="Helical" evidence="2">
    <location>
        <begin position="592"/>
        <end position="610"/>
    </location>
</feature>
<evidence type="ECO:0000313" key="3">
    <source>
        <dbReference type="EMBL" id="CDJ52619.1"/>
    </source>
</evidence>
<dbReference type="InterPro" id="IPR027417">
    <property type="entry name" value="P-loop_NTPase"/>
</dbReference>
<feature type="transmembrane region" description="Helical" evidence="2">
    <location>
        <begin position="420"/>
        <end position="441"/>
    </location>
</feature>
<feature type="compositionally biased region" description="Basic and acidic residues" evidence="1">
    <location>
        <begin position="1500"/>
        <end position="1510"/>
    </location>
</feature>
<evidence type="ECO:0000256" key="2">
    <source>
        <dbReference type="SAM" id="Phobius"/>
    </source>
</evidence>
<feature type="transmembrane region" description="Helical" evidence="2">
    <location>
        <begin position="285"/>
        <end position="312"/>
    </location>
</feature>
<dbReference type="Gene3D" id="3.40.50.1000">
    <property type="entry name" value="HAD superfamily/HAD-like"/>
    <property type="match status" value="1"/>
</dbReference>
<feature type="transmembrane region" description="Helical" evidence="2">
    <location>
        <begin position="474"/>
        <end position="499"/>
    </location>
</feature>
<evidence type="ECO:0000256" key="1">
    <source>
        <dbReference type="SAM" id="MobiDB-lite"/>
    </source>
</evidence>
<keyword evidence="2" id="KW-1133">Transmembrane helix</keyword>
<dbReference type="Pfam" id="PF08645">
    <property type="entry name" value="PNK3P"/>
    <property type="match status" value="2"/>
</dbReference>
<protein>
    <recommendedName>
        <fullName evidence="5">Polycystin cation channel PKD1/PKD2 domain-containing protein</fullName>
    </recommendedName>
</protein>
<feature type="transmembrane region" description="Helical" evidence="2">
    <location>
        <begin position="448"/>
        <end position="468"/>
    </location>
</feature>
<reference evidence="3" key="2">
    <citation type="submission" date="2013-10" db="EMBL/GenBank/DDBJ databases">
        <authorList>
            <person name="Aslett M."/>
        </authorList>
    </citation>
    <scope>NUCLEOTIDE SEQUENCE [LARGE SCALE GENOMIC DNA]</scope>
    <source>
        <strain evidence="3">Houghton</strain>
    </source>
</reference>
<reference evidence="3" key="1">
    <citation type="submission" date="2013-10" db="EMBL/GenBank/DDBJ databases">
        <title>Genomic analysis of the causative agents of coccidiosis in chickens.</title>
        <authorList>
            <person name="Reid A.J."/>
            <person name="Blake D."/>
            <person name="Billington K."/>
            <person name="Browne H."/>
            <person name="Dunn M."/>
            <person name="Hung S."/>
            <person name="Kawahara F."/>
            <person name="Miranda-Saavedra D."/>
            <person name="Mourier T."/>
            <person name="Nagra H."/>
            <person name="Otto T.D."/>
            <person name="Rawlings N."/>
            <person name="Sanchez A."/>
            <person name="Sanders M."/>
            <person name="Subramaniam C."/>
            <person name="Tay Y."/>
            <person name="Dear P."/>
            <person name="Doerig C."/>
            <person name="Gruber A."/>
            <person name="Parkinson J."/>
            <person name="Shirley M."/>
            <person name="Wan K.L."/>
            <person name="Berriman M."/>
            <person name="Tomley F."/>
            <person name="Pain A."/>
        </authorList>
    </citation>
    <scope>NUCLEOTIDE SEQUENCE [LARGE SCALE GENOMIC DNA]</scope>
    <source>
        <strain evidence="3">Houghton</strain>
    </source>
</reference>
<organism evidence="3 4">
    <name type="scientific">Eimeria brunetti</name>
    <dbReference type="NCBI Taxonomy" id="51314"/>
    <lineage>
        <taxon>Eukaryota</taxon>
        <taxon>Sar</taxon>
        <taxon>Alveolata</taxon>
        <taxon>Apicomplexa</taxon>
        <taxon>Conoidasida</taxon>
        <taxon>Coccidia</taxon>
        <taxon>Eucoccidiorida</taxon>
        <taxon>Eimeriorina</taxon>
        <taxon>Eimeriidae</taxon>
        <taxon>Eimeria</taxon>
    </lineage>
</organism>
<proteinExistence type="predicted"/>
<dbReference type="GO" id="GO:0006281">
    <property type="term" value="P:DNA repair"/>
    <property type="evidence" value="ECO:0007669"/>
    <property type="project" value="TreeGrafter"/>
</dbReference>
<accession>U6LVK7</accession>
<dbReference type="InterPro" id="IPR036412">
    <property type="entry name" value="HAD-like_sf"/>
</dbReference>
<keyword evidence="2" id="KW-0472">Membrane</keyword>
<dbReference type="NCBIfam" id="TIGR01662">
    <property type="entry name" value="HAD-SF-IIIA"/>
    <property type="match status" value="1"/>
</dbReference>
<dbReference type="VEuPathDB" id="ToxoDB:EBH_0004450"/>
<dbReference type="SUPFAM" id="SSF52540">
    <property type="entry name" value="P-loop containing nucleoside triphosphate hydrolases"/>
    <property type="match status" value="1"/>
</dbReference>
<feature type="region of interest" description="Disordered" evidence="1">
    <location>
        <begin position="1"/>
        <end position="30"/>
    </location>
</feature>
<dbReference type="GO" id="GO:0046403">
    <property type="term" value="F:polynucleotide 3'-phosphatase activity"/>
    <property type="evidence" value="ECO:0007669"/>
    <property type="project" value="TreeGrafter"/>
</dbReference>
<feature type="region of interest" description="Disordered" evidence="1">
    <location>
        <begin position="1764"/>
        <end position="1795"/>
    </location>
</feature>
<feature type="region of interest" description="Disordered" evidence="1">
    <location>
        <begin position="1543"/>
        <end position="1593"/>
    </location>
</feature>
<keyword evidence="4" id="KW-1185">Reference proteome</keyword>
<feature type="transmembrane region" description="Helical" evidence="2">
    <location>
        <begin position="1162"/>
        <end position="1187"/>
    </location>
</feature>
<dbReference type="EMBL" id="HG713162">
    <property type="protein sequence ID" value="CDJ52619.1"/>
    <property type="molecule type" value="Genomic_DNA"/>
</dbReference>
<dbReference type="GO" id="GO:0046404">
    <property type="term" value="F:ATP-dependent polydeoxyribonucleotide 5'-hydroxyl-kinase activity"/>
    <property type="evidence" value="ECO:0007669"/>
    <property type="project" value="TreeGrafter"/>
</dbReference>
<feature type="compositionally biased region" description="Low complexity" evidence="1">
    <location>
        <begin position="805"/>
        <end position="820"/>
    </location>
</feature>
<feature type="compositionally biased region" description="Low complexity" evidence="1">
    <location>
        <begin position="2063"/>
        <end position="2089"/>
    </location>
</feature>
<feature type="region of interest" description="Disordered" evidence="1">
    <location>
        <begin position="1855"/>
        <end position="1941"/>
    </location>
</feature>
<keyword evidence="2" id="KW-0812">Transmembrane</keyword>
<feature type="compositionally biased region" description="Basic residues" evidence="1">
    <location>
        <begin position="1563"/>
        <end position="1575"/>
    </location>
</feature>
<dbReference type="Proteomes" id="UP000030750">
    <property type="component" value="Unassembled WGS sequence"/>
</dbReference>
<feature type="transmembrane region" description="Helical" evidence="2">
    <location>
        <begin position="48"/>
        <end position="72"/>
    </location>
</feature>
<feature type="compositionally biased region" description="Basic and acidic residues" evidence="1">
    <location>
        <begin position="1855"/>
        <end position="1864"/>
    </location>
</feature>
<dbReference type="InterPro" id="IPR006551">
    <property type="entry name" value="Polynucleotide_phosphatase"/>
</dbReference>
<dbReference type="OrthoDB" id="332946at2759"/>
<dbReference type="PANTHER" id="PTHR12083:SF9">
    <property type="entry name" value="BIFUNCTIONAL POLYNUCLEOTIDE PHOSPHATASE_KINASE"/>
    <property type="match status" value="1"/>
</dbReference>
<dbReference type="Gene3D" id="3.40.50.300">
    <property type="entry name" value="P-loop containing nucleotide triphosphate hydrolases"/>
    <property type="match status" value="1"/>
</dbReference>
<dbReference type="SUPFAM" id="SSF56784">
    <property type="entry name" value="HAD-like"/>
    <property type="match status" value="1"/>
</dbReference>
<feature type="transmembrane region" description="Helical" evidence="2">
    <location>
        <begin position="333"/>
        <end position="358"/>
    </location>
</feature>
<feature type="transmembrane region" description="Helical" evidence="2">
    <location>
        <begin position="1054"/>
        <end position="1080"/>
    </location>
</feature>
<dbReference type="PANTHER" id="PTHR12083">
    <property type="entry name" value="BIFUNCTIONAL POLYNUCLEOTIDE PHOSPHATASE/KINASE"/>
    <property type="match status" value="1"/>
</dbReference>
<gene>
    <name evidence="3" type="ORF">EBH_0004450</name>
</gene>
<feature type="region of interest" description="Disordered" evidence="1">
    <location>
        <begin position="1492"/>
        <end position="1515"/>
    </location>
</feature>
<sequence>MVASARSSSSASRGESSDDGEGSTPSSGYVEVGLSENTNLSFERNHSFLNWLLLLVLLGGTSIAASIFYYAVPVRHQLTATVRTHLTTTPFKEGESFFLNSYTGGWRSLSTFSRAVELRNIRVSAAIRPETTGYTIAAGAITTWADVEAWLLKVLAPTLFTGSLGGALVVQLATLHLVKGSLTKNENPNTAKVIYKRLNFDAAEEKTVDFGELLGGTYAVDATSTIEALGNEGWWGPLTTAATLTIRGRDGRGDECAAKVYFKQRPSGLVTADVEVVSVIVSGRAFAFTFATLFLVASIGYCIVEWLAFKVAKKTRRFEDDRSPFHRYLEERWPCTLVAVMSFVGATLLLSCCILSHFITESEFNSSLVGTLEVLEGILGVIFIVSGWTFVLRVLHALSGASIFFRVLQRSTVVFVSEFGGIIAVTVLLLLGASACNYILLGPRVPQFRNFGSSLFYTVCLSFGAPFINSMPPVAFIVAAIGLLVVWVVFVPMVVAINIQSLSAVVKKVRAGERENLGSDIIHRTREWMENNLFFCTPDPKDESKLDEELQERARLGNGEAGAILREEQEDKEGAPKISEAEDTAAIEYRKLVALFIPFIVFFSLGICFLCDTPRVNREFNKAVEQTMQSFSTTDPFMSRDANVATPPVWMIPRPECGNGSTTFPATQPEGVRRLLQISSVTSLSGVYDWLEQVLAGQILNAAFNLPSTTNAIPLANPGALLLLKRIDLECQTVDSLKDLYPVRRKNAVFRNWTTDTYGGGDFNPDAERIYTVPIYFSGSDAPKTFTRSRSGSGFLSRTYKGRNSSSSRGLQQRQSASSRRLSDADDDSSLRSDVHWTAADFQEIYAGNTSIRTKMEHLRSKNFLDWQLLELQIVWMTYNGDSSMFALNKVTVTMDQSGLKTSLGVTIVPAWHVHPLETGVRPEVIFMPLALVFLIGFLILSYRAVQKRRLYPLYLILLDIPLALAFACCCFFLLCMYNVAFDPGWTVEISSMAAGTKSGSTGHIPKFVPGPVQPWLWLPGSANMPTRSQPAPSAESLPRFLRLQEHIETLANYLLFCKICAGLLFVIAMIRFITMVPAIPESMQGLRKLLSHLNAAKVQTACTLCTLFSSFLLFSLIGYCVLGGSYDGFSTYANAIVSCVMLTQSKWNFNSIITVPQQGRSIGWLFQVFSLVVCIFFFGFLNYIVLSMIYVRYESLKAEEAAEMQSALEAKYGVVQRKRVPLMVNDTAFVKCLSLQSWGVNTGGEQPANTGFANLKDEFFMSLKELPLLEYISKALLSTQIVRLQQCLTDIEFLRAKHYLILHDLGVIAEQMRVLHQVTRRQGKYVAGVESAIQEVNNQIEEVQARKAFISHYQQQDPMHARQQMEQQQLLDLGMDVGLQVARRAVVDPKAYIPEELLDGTRWEDEERQRLIEEQRLQHLQEDSPPPTLHAARMQRLKEELPTIQRPEAPTSPKALSPRMGVAGLDTSPSAPPQQTVYRLPGEPPWKAIVNTGENEPTESPRARWKEGESDSDDEDWDVLRQRFGGTHQGTFELREKGGDIALVKPFPEPPAERLPMVSIPRPKRRSPSKKREHSKVEEEEKVQQLPHRSPSPAAVASAVSNFFAEDLGPRPKTNAPEIAEARAPDIMPYERPPQAAGCRCSRVAIFDLDGTLITTRSGKKFPVDGNDWKPLFDEKKIQTELRGLHDSGYSIVILTNQLGVAIGHVSLVEMTAKVDAVQRLLQVPLTACLCCCDDIYRKPRPGSAAFIFKDLLPLLQKHQQQQQQQVEGAASSRSGAAAAADSSSSSSVSSSSGGKYPRIFFVGDAAGRPGDHSAADLKFALNAGIPFYTPEEFFLGKAALPLPLLRQRLHGTAVDKKEEETKAAQQPVMGAEKKVTKNARNKSSQQSAVMFDPIELLKDRNTQNREAVQQETDSKSDIKGEGNGTASDGGQHRQQKPQQKCPQELVILIGAPGSGKSTLVSRLFPDYAVVRQDDLKVKAKCVEVCERLLREGRSVVVDRQNTTKEDRKIFIELAKQHGQGCTVRGVALLWPKEACLHLGLFRSLAAALRNKNSSNSNKIPRGNNNSSGNSSGNSSSRRAESEGSGSSESRFRAVKVPKVVVNTFYANVEEPTVEEGFSQVDIYKDISTDFLLYDDFRSDEEKYLFGSFLD</sequence>
<evidence type="ECO:0000313" key="4">
    <source>
        <dbReference type="Proteomes" id="UP000030750"/>
    </source>
</evidence>
<dbReference type="GO" id="GO:0003690">
    <property type="term" value="F:double-stranded DNA binding"/>
    <property type="evidence" value="ECO:0007669"/>
    <property type="project" value="TreeGrafter"/>
</dbReference>
<dbReference type="InterPro" id="IPR006549">
    <property type="entry name" value="HAD-SF_hydro_IIIA"/>
</dbReference>
<evidence type="ECO:0008006" key="5">
    <source>
        <dbReference type="Google" id="ProtNLM"/>
    </source>
</evidence>
<dbReference type="NCBIfam" id="TIGR01664">
    <property type="entry name" value="DNA-3'-Pase"/>
    <property type="match status" value="1"/>
</dbReference>
<dbReference type="InterPro" id="IPR013954">
    <property type="entry name" value="PNK3P"/>
</dbReference>
<dbReference type="InterPro" id="IPR023214">
    <property type="entry name" value="HAD_sf"/>
</dbReference>
<name>U6LVK7_9EIME</name>
<feature type="transmembrane region" description="Helical" evidence="2">
    <location>
        <begin position="955"/>
        <end position="981"/>
    </location>
</feature>
<dbReference type="Pfam" id="PF13671">
    <property type="entry name" value="AAA_33"/>
    <property type="match status" value="1"/>
</dbReference>
<feature type="transmembrane region" description="Helical" evidence="2">
    <location>
        <begin position="1101"/>
        <end position="1127"/>
    </location>
</feature>
<feature type="compositionally biased region" description="Low complexity" evidence="1">
    <location>
        <begin position="1"/>
        <end position="14"/>
    </location>
</feature>
<feature type="transmembrane region" description="Helical" evidence="2">
    <location>
        <begin position="925"/>
        <end position="943"/>
    </location>
</feature>
<feature type="region of interest" description="Disordered" evidence="1">
    <location>
        <begin position="2054"/>
        <end position="2089"/>
    </location>
</feature>
<feature type="region of interest" description="Disordered" evidence="1">
    <location>
        <begin position="788"/>
        <end position="829"/>
    </location>
</feature>